<keyword evidence="6" id="KW-1185">Reference proteome</keyword>
<proteinExistence type="predicted"/>
<dbReference type="GO" id="GO:0006281">
    <property type="term" value="P:DNA repair"/>
    <property type="evidence" value="ECO:0007669"/>
    <property type="project" value="UniProtKB-ARBA"/>
</dbReference>
<dbReference type="InterPro" id="IPR011335">
    <property type="entry name" value="Restrct_endonuc-II-like"/>
</dbReference>
<dbReference type="Proteomes" id="UP001163046">
    <property type="component" value="Unassembled WGS sequence"/>
</dbReference>
<protein>
    <recommendedName>
        <fullName evidence="7">CCHC-type domain-containing protein</fullName>
    </recommendedName>
</protein>
<evidence type="ECO:0000313" key="6">
    <source>
        <dbReference type="Proteomes" id="UP001163046"/>
    </source>
</evidence>
<evidence type="ECO:0000259" key="3">
    <source>
        <dbReference type="PROSITE" id="PS50053"/>
    </source>
</evidence>
<gene>
    <name evidence="5" type="ORF">OS493_037013</name>
</gene>
<dbReference type="PANTHER" id="PTHR46609">
    <property type="entry name" value="EXONUCLEASE, PHAGE-TYPE/RECB, C-TERMINAL DOMAIN-CONTAINING PROTEIN"/>
    <property type="match status" value="1"/>
</dbReference>
<evidence type="ECO:0000256" key="2">
    <source>
        <dbReference type="SAM" id="MobiDB-lite"/>
    </source>
</evidence>
<dbReference type="CDD" id="cd17039">
    <property type="entry name" value="Ubl_ubiquitin_like"/>
    <property type="match status" value="1"/>
</dbReference>
<feature type="compositionally biased region" description="Acidic residues" evidence="2">
    <location>
        <begin position="229"/>
        <end position="253"/>
    </location>
</feature>
<dbReference type="SUPFAM" id="SSF54236">
    <property type="entry name" value="Ubiquitin-like"/>
    <property type="match status" value="1"/>
</dbReference>
<dbReference type="PROSITE" id="PS50158">
    <property type="entry name" value="ZF_CCHC"/>
    <property type="match status" value="1"/>
</dbReference>
<feature type="region of interest" description="Disordered" evidence="2">
    <location>
        <begin position="229"/>
        <end position="260"/>
    </location>
</feature>
<dbReference type="InterPro" id="IPR051703">
    <property type="entry name" value="NF-kappa-B_Signaling_Reg"/>
</dbReference>
<dbReference type="AlphaFoldDB" id="A0A9X0CHU5"/>
<feature type="domain" description="CCHC-type" evidence="4">
    <location>
        <begin position="399"/>
        <end position="414"/>
    </location>
</feature>
<dbReference type="GO" id="GO:0008270">
    <property type="term" value="F:zinc ion binding"/>
    <property type="evidence" value="ECO:0007669"/>
    <property type="project" value="UniProtKB-KW"/>
</dbReference>
<dbReference type="OrthoDB" id="1885901at2759"/>
<evidence type="ECO:0000313" key="5">
    <source>
        <dbReference type="EMBL" id="KAJ7351060.1"/>
    </source>
</evidence>
<dbReference type="Gene3D" id="3.90.320.10">
    <property type="match status" value="1"/>
</dbReference>
<keyword evidence="1" id="KW-0479">Metal-binding</keyword>
<comment type="caution">
    <text evidence="5">The sequence shown here is derived from an EMBL/GenBank/DDBJ whole genome shotgun (WGS) entry which is preliminary data.</text>
</comment>
<keyword evidence="1" id="KW-0862">Zinc</keyword>
<dbReference type="PANTHER" id="PTHR46609:SF6">
    <property type="entry name" value="EXONUCLEASE, PHAGE-TYPE_RECB, C-TERMINAL DOMAIN-CONTAINING PROTEIN-RELATED"/>
    <property type="match status" value="1"/>
</dbReference>
<accession>A0A9X0CHU5</accession>
<name>A0A9X0CHU5_9CNID</name>
<feature type="region of interest" description="Disordered" evidence="2">
    <location>
        <begin position="440"/>
        <end position="459"/>
    </location>
</feature>
<keyword evidence="1" id="KW-0863">Zinc-finger</keyword>
<feature type="domain" description="Ubiquitin-like" evidence="3">
    <location>
        <begin position="15"/>
        <end position="70"/>
    </location>
</feature>
<dbReference type="EMBL" id="MU827367">
    <property type="protein sequence ID" value="KAJ7351060.1"/>
    <property type="molecule type" value="Genomic_DNA"/>
</dbReference>
<dbReference type="SMART" id="SM00343">
    <property type="entry name" value="ZnF_C2HC"/>
    <property type="match status" value="2"/>
</dbReference>
<dbReference type="Gene3D" id="3.10.20.90">
    <property type="entry name" value="Phosphatidylinositol 3-kinase Catalytic Subunit, Chain A, domain 1"/>
    <property type="match status" value="1"/>
</dbReference>
<reference evidence="5" key="1">
    <citation type="submission" date="2023-01" db="EMBL/GenBank/DDBJ databases">
        <title>Genome assembly of the deep-sea coral Lophelia pertusa.</title>
        <authorList>
            <person name="Herrera S."/>
            <person name="Cordes E."/>
        </authorList>
    </citation>
    <scope>NUCLEOTIDE SEQUENCE</scope>
    <source>
        <strain evidence="5">USNM1676648</strain>
        <tissue evidence="5">Polyp</tissue>
    </source>
</reference>
<dbReference type="CDD" id="cd22343">
    <property type="entry name" value="PDDEXK_lambda_exonuclease-like"/>
    <property type="match status" value="1"/>
</dbReference>
<organism evidence="5 6">
    <name type="scientific">Desmophyllum pertusum</name>
    <dbReference type="NCBI Taxonomy" id="174260"/>
    <lineage>
        <taxon>Eukaryota</taxon>
        <taxon>Metazoa</taxon>
        <taxon>Cnidaria</taxon>
        <taxon>Anthozoa</taxon>
        <taxon>Hexacorallia</taxon>
        <taxon>Scleractinia</taxon>
        <taxon>Caryophylliina</taxon>
        <taxon>Caryophylliidae</taxon>
        <taxon>Desmophyllum</taxon>
    </lineage>
</organism>
<dbReference type="Gene3D" id="4.10.60.10">
    <property type="entry name" value="Zinc finger, CCHC-type"/>
    <property type="match status" value="1"/>
</dbReference>
<dbReference type="InterPro" id="IPR019080">
    <property type="entry name" value="YqaJ_viral_recombinase"/>
</dbReference>
<dbReference type="InterPro" id="IPR036875">
    <property type="entry name" value="Znf_CCHC_sf"/>
</dbReference>
<evidence type="ECO:0008006" key="7">
    <source>
        <dbReference type="Google" id="ProtNLM"/>
    </source>
</evidence>
<dbReference type="SUPFAM" id="SSF57756">
    <property type="entry name" value="Retrovirus zinc finger-like domains"/>
    <property type="match status" value="1"/>
</dbReference>
<feature type="compositionally biased region" description="Polar residues" evidence="2">
    <location>
        <begin position="442"/>
        <end position="459"/>
    </location>
</feature>
<dbReference type="Pfam" id="PF09588">
    <property type="entry name" value="YqaJ"/>
    <property type="match status" value="1"/>
</dbReference>
<sequence length="959" mass="108612">MVGSTEAAAINNDVKTVADLKDLLSSRCGVSLINFYLSCNGKKMEEDCLLSSFNLSEHSKIVMNPRIKGWAPNSILISLAAGLTTSIFQFPGWTVGCRDECIIEIDNNLAVKISLLNKEIETINFMEISNSKYNLVQTLQQIMTRTQSYKICCGISDTVLVEWAKDHLESPKWSKTLFVDNEWLIEGTSGISKSILELMAAVHWEPRTVADVKLDKSFMTVGKVKDEEISDDDDDLQNNFEDIFDSDDENNEEEKEHSPTAQRFFEIRKTLDNDFTITNELGLLEGSSSSYEGPALPLMKKGLLTLKSQMDPTIYAWWKSVLEVLCGSDAGTYEAMGLYVTKFSKRRCVTYVAKDNLSTTFNKTQAIRAELQNLTAMRKLELNKFSKSLEDTCKSSDLCLHCGEIGHWTKDCTEPPQPQWLAKQICHKCGLQGHLVKDGQQPKYSITNKQNTSNSSELKRPNLSTLNFFQQIELNKHPNYQSLPSSIPLNSDRRNYLKQRSPEWFAARKDKINASKASIALGVHGLLNASQYWNEVKGGKDSKIETSKLCSLAMKWGTVCEDSAQVTYLNYLNLPAPQAQLSKTGTWFIKKNETEFIVASPDDIIDMNGSGSKHLTGRGLVEYKCPFMGGFPRPYKTIPVTHFVQILINMRAINAQCCHYVMWTPKITHIYLIKQDINLISDLINILWEHFWSVEGSWTFSILLMSDIIKRCEITASSYQPLTEIKSAVAISSLSELTDFTPENIQKASDLDKAAKTVKKNKTKGKTIRKCTKCKRTLSLCFKDNCKETVAKKSSKLVTNKVVGKSLIAREQINRNEQFNIPLSYQSYVNGSERILNSCHHDAFLEVLFKIVQRHPEWFNHTSLLSTTSECMKVLIHSFQLYGEEKYHASKMLMWNFLCHKTTGGVRDYAIGNPCSLEAVIHRLSDYLTASECAFYQFNTCLVKECLCFSDHKKSEKTF</sequence>
<dbReference type="InterPro" id="IPR011604">
    <property type="entry name" value="PDDEXK-like_dom_sf"/>
</dbReference>
<dbReference type="SUPFAM" id="SSF52980">
    <property type="entry name" value="Restriction endonuclease-like"/>
    <property type="match status" value="1"/>
</dbReference>
<dbReference type="GO" id="GO:0003676">
    <property type="term" value="F:nucleic acid binding"/>
    <property type="evidence" value="ECO:0007669"/>
    <property type="project" value="InterPro"/>
</dbReference>
<dbReference type="PROSITE" id="PS50053">
    <property type="entry name" value="UBIQUITIN_2"/>
    <property type="match status" value="1"/>
</dbReference>
<dbReference type="InterPro" id="IPR000626">
    <property type="entry name" value="Ubiquitin-like_dom"/>
</dbReference>
<evidence type="ECO:0000259" key="4">
    <source>
        <dbReference type="PROSITE" id="PS50158"/>
    </source>
</evidence>
<dbReference type="InterPro" id="IPR001878">
    <property type="entry name" value="Znf_CCHC"/>
</dbReference>
<evidence type="ECO:0000256" key="1">
    <source>
        <dbReference type="PROSITE-ProRule" id="PRU00047"/>
    </source>
</evidence>
<dbReference type="InterPro" id="IPR029071">
    <property type="entry name" value="Ubiquitin-like_domsf"/>
</dbReference>